<reference evidence="1" key="1">
    <citation type="submission" date="2023-07" db="EMBL/GenBank/DDBJ databases">
        <authorList>
            <person name="Stuckert A."/>
        </authorList>
    </citation>
    <scope>NUCLEOTIDE SEQUENCE</scope>
</reference>
<proteinExistence type="predicted"/>
<protein>
    <recommendedName>
        <fullName evidence="3">Reverse transcriptase</fullName>
    </recommendedName>
</protein>
<evidence type="ECO:0008006" key="3">
    <source>
        <dbReference type="Google" id="ProtNLM"/>
    </source>
</evidence>
<gene>
    <name evidence="1" type="ORF">RIMI_LOCUS19876233</name>
</gene>
<accession>A0ABN9MHL4</accession>
<keyword evidence="2" id="KW-1185">Reference proteome</keyword>
<comment type="caution">
    <text evidence="1">The sequence shown here is derived from an EMBL/GenBank/DDBJ whole genome shotgun (WGS) entry which is preliminary data.</text>
</comment>
<evidence type="ECO:0000313" key="2">
    <source>
        <dbReference type="Proteomes" id="UP001176940"/>
    </source>
</evidence>
<name>A0ABN9MHL4_9NEOB</name>
<dbReference type="EMBL" id="CAUEEQ010064790">
    <property type="protein sequence ID" value="CAJ0965026.1"/>
    <property type="molecule type" value="Genomic_DNA"/>
</dbReference>
<sequence length="141" mass="16347">MFILGVWFGKEGAALKSWQERLAKVNQGIGLWNLRRLTCEVHGQGLAPHVTVCRAITRTVFHFVWGSKLDRVKQAVMYKEPRKGVKDVLDILTFLRSSFFCDCVRRTLLVKRGSVGRSMSCFFLLPLWRRLGWDKWDSAYP</sequence>
<organism evidence="1 2">
    <name type="scientific">Ranitomeya imitator</name>
    <name type="common">mimic poison frog</name>
    <dbReference type="NCBI Taxonomy" id="111125"/>
    <lineage>
        <taxon>Eukaryota</taxon>
        <taxon>Metazoa</taxon>
        <taxon>Chordata</taxon>
        <taxon>Craniata</taxon>
        <taxon>Vertebrata</taxon>
        <taxon>Euteleostomi</taxon>
        <taxon>Amphibia</taxon>
        <taxon>Batrachia</taxon>
        <taxon>Anura</taxon>
        <taxon>Neobatrachia</taxon>
        <taxon>Hyloidea</taxon>
        <taxon>Dendrobatidae</taxon>
        <taxon>Dendrobatinae</taxon>
        <taxon>Ranitomeya</taxon>
    </lineage>
</organism>
<evidence type="ECO:0000313" key="1">
    <source>
        <dbReference type="EMBL" id="CAJ0965026.1"/>
    </source>
</evidence>
<dbReference type="Proteomes" id="UP001176940">
    <property type="component" value="Unassembled WGS sequence"/>
</dbReference>